<dbReference type="Gene3D" id="1.20.1740.10">
    <property type="entry name" value="Amino acid/polyamine transporter I"/>
    <property type="match status" value="1"/>
</dbReference>
<gene>
    <name evidence="7" type="ORF">ACETWP_01845</name>
</gene>
<feature type="transmembrane region" description="Helical" evidence="6">
    <location>
        <begin position="328"/>
        <end position="349"/>
    </location>
</feature>
<feature type="transmembrane region" description="Helical" evidence="6">
    <location>
        <begin position="264"/>
        <end position="283"/>
    </location>
</feature>
<comment type="caution">
    <text evidence="7">The sequence shown here is derived from an EMBL/GenBank/DDBJ whole genome shotgun (WGS) entry which is preliminary data.</text>
</comment>
<feature type="transmembrane region" description="Helical" evidence="6">
    <location>
        <begin position="376"/>
        <end position="396"/>
    </location>
</feature>
<dbReference type="RefSeq" id="WP_373970475.1">
    <property type="nucleotide sequence ID" value="NZ_JBHDLJ010000001.1"/>
</dbReference>
<feature type="compositionally biased region" description="Low complexity" evidence="5">
    <location>
        <begin position="662"/>
        <end position="679"/>
    </location>
</feature>
<dbReference type="InterPro" id="IPR002293">
    <property type="entry name" value="AA/rel_permease1"/>
</dbReference>
<dbReference type="PANTHER" id="PTHR47704">
    <property type="entry name" value="POTASSIUM TRANSPORTER KIMA"/>
    <property type="match status" value="1"/>
</dbReference>
<protein>
    <submittedName>
        <fullName evidence="7">APC family permease</fullName>
    </submittedName>
</protein>
<evidence type="ECO:0000256" key="1">
    <source>
        <dbReference type="ARBA" id="ARBA00004141"/>
    </source>
</evidence>
<sequence length="692" mass="73190">MLTFLDALKRILVGKPFRTERLKQAPLRRRLALPLLSSNALSSVAYAPDEVLLTLAIAGISAIYLSPLVGVAVMAVMLVIIASYRQSVKAYPSGKGDYEIASVNLGPRAGTTVAAALLVDFVLTVAVSMSSAAHYIVAAFPALAGRHSLIACAGVVLLALINLRGLGRSRLGNALPTYLFVGGMLLMIVVGSVSAALGTLGRAPSAAFEIVPEAGYEAGLTGFLGALLILRAFSTGSAALTGIEAPISNVHTLAPPRARNAASILLWLGVAATALTLGTMFLARATGVHVVEDPARNLRLDGGPIPDGYVQNPVVGQLANAIFGQGSVGFYVIVALTASVLWMAGHAAFKSFPNLASHLATDGYLPRQLRTRGDRLGFSNGIIALGIAALILVAAFDAHVATLIQLYVVGVFVSFTLSQLGMVRHWGRQLASTADRRVRLRIQRSRALNLVGFVLAAAVLAIVLATKFIFGAWLAVLGIAGLYLVMYTISEHYKAVDRELAIDDSASAKALPARVHALILVSTLRKPVLRAVAFARAGRPSKLDAVIVDIDEEKTARTVAEWDRLGIPVPLTVLASPYRETAAPIIDYIKGIKRDSPRDLVVVYIPEYVVGRWWEQLVHNQTALRIKARLHFEPGVVVASVPWQLSESTHGRALFEHPHDPPAAASAAAGADGPSAGAGPRDESTTTGRRPS</sequence>
<dbReference type="EMBL" id="JBHDLJ010000001">
    <property type="protein sequence ID" value="MFB0833317.1"/>
    <property type="molecule type" value="Genomic_DNA"/>
</dbReference>
<keyword evidence="3 6" id="KW-1133">Transmembrane helix</keyword>
<keyword evidence="2 6" id="KW-0812">Transmembrane</keyword>
<feature type="transmembrane region" description="Helical" evidence="6">
    <location>
        <begin position="148"/>
        <end position="166"/>
    </location>
</feature>
<feature type="transmembrane region" description="Helical" evidence="6">
    <location>
        <begin position="470"/>
        <end position="489"/>
    </location>
</feature>
<keyword evidence="4 6" id="KW-0472">Membrane</keyword>
<proteinExistence type="predicted"/>
<feature type="transmembrane region" description="Helical" evidence="6">
    <location>
        <begin position="53"/>
        <end position="81"/>
    </location>
</feature>
<keyword evidence="8" id="KW-1185">Reference proteome</keyword>
<organism evidence="7 8">
    <name type="scientific">Arthrobacter halodurans</name>
    <dbReference type="NCBI Taxonomy" id="516699"/>
    <lineage>
        <taxon>Bacteria</taxon>
        <taxon>Bacillati</taxon>
        <taxon>Actinomycetota</taxon>
        <taxon>Actinomycetes</taxon>
        <taxon>Micrococcales</taxon>
        <taxon>Micrococcaceae</taxon>
        <taxon>Arthrobacter</taxon>
    </lineage>
</organism>
<dbReference type="PANTHER" id="PTHR47704:SF1">
    <property type="entry name" value="POTASSIUM TRANSPORTER KIMA"/>
    <property type="match status" value="1"/>
</dbReference>
<dbReference type="Proteomes" id="UP001575652">
    <property type="component" value="Unassembled WGS sequence"/>
</dbReference>
<accession>A0ABV4UM23</accession>
<feature type="region of interest" description="Disordered" evidence="5">
    <location>
        <begin position="653"/>
        <end position="692"/>
    </location>
</feature>
<evidence type="ECO:0000256" key="6">
    <source>
        <dbReference type="SAM" id="Phobius"/>
    </source>
</evidence>
<evidence type="ECO:0000313" key="8">
    <source>
        <dbReference type="Proteomes" id="UP001575652"/>
    </source>
</evidence>
<comment type="subcellular location">
    <subcellularLocation>
        <location evidence="1">Membrane</location>
        <topology evidence="1">Multi-pass membrane protein</topology>
    </subcellularLocation>
</comment>
<evidence type="ECO:0000313" key="7">
    <source>
        <dbReference type="EMBL" id="MFB0833317.1"/>
    </source>
</evidence>
<evidence type="ECO:0000256" key="5">
    <source>
        <dbReference type="SAM" id="MobiDB-lite"/>
    </source>
</evidence>
<dbReference type="InterPro" id="IPR053153">
    <property type="entry name" value="APC_K+_Transporter"/>
</dbReference>
<feature type="transmembrane region" description="Helical" evidence="6">
    <location>
        <begin position="220"/>
        <end position="243"/>
    </location>
</feature>
<feature type="transmembrane region" description="Helical" evidence="6">
    <location>
        <begin position="402"/>
        <end position="426"/>
    </location>
</feature>
<reference evidence="7 8" key="1">
    <citation type="submission" date="2024-09" db="EMBL/GenBank/DDBJ databases">
        <authorList>
            <person name="Salinas-Garcia M.A."/>
            <person name="Prieme A."/>
        </authorList>
    </citation>
    <scope>NUCLEOTIDE SEQUENCE [LARGE SCALE GENOMIC DNA]</scope>
    <source>
        <strain evidence="7 8">DSM 21081</strain>
    </source>
</reference>
<evidence type="ECO:0000256" key="3">
    <source>
        <dbReference type="ARBA" id="ARBA00022989"/>
    </source>
</evidence>
<name>A0ABV4UM23_9MICC</name>
<feature type="transmembrane region" description="Helical" evidence="6">
    <location>
        <begin position="178"/>
        <end position="200"/>
    </location>
</feature>
<feature type="transmembrane region" description="Helical" evidence="6">
    <location>
        <begin position="113"/>
        <end position="136"/>
    </location>
</feature>
<feature type="transmembrane region" description="Helical" evidence="6">
    <location>
        <begin position="447"/>
        <end position="464"/>
    </location>
</feature>
<evidence type="ECO:0000256" key="4">
    <source>
        <dbReference type="ARBA" id="ARBA00023136"/>
    </source>
</evidence>
<dbReference type="Pfam" id="PF13520">
    <property type="entry name" value="AA_permease_2"/>
    <property type="match status" value="1"/>
</dbReference>
<evidence type="ECO:0000256" key="2">
    <source>
        <dbReference type="ARBA" id="ARBA00022692"/>
    </source>
</evidence>